<dbReference type="SUPFAM" id="SSF54637">
    <property type="entry name" value="Thioesterase/thiol ester dehydrase-isomerase"/>
    <property type="match status" value="1"/>
</dbReference>
<name>A0A7X6MVM9_9MYCO</name>
<dbReference type="RefSeq" id="WP_044524739.1">
    <property type="nucleotide sequence ID" value="NZ_HG322954.1"/>
</dbReference>
<protein>
    <submittedName>
        <fullName evidence="3">Dihydroxy-acid dehydratase</fullName>
    </submittedName>
</protein>
<dbReference type="Proteomes" id="UP000518188">
    <property type="component" value="Unassembled WGS sequence"/>
</dbReference>
<comment type="similarity">
    <text evidence="1">Belongs to the enoyl-CoA hydratase/isomerase family.</text>
</comment>
<dbReference type="PANTHER" id="PTHR43841">
    <property type="entry name" value="3-HYDROXYACYL-THIOESTER DEHYDRATASE HTDX-RELATED"/>
    <property type="match status" value="1"/>
</dbReference>
<reference evidence="3 4" key="1">
    <citation type="submission" date="2020-04" db="EMBL/GenBank/DDBJ databases">
        <title>MicrobeNet Type strains.</title>
        <authorList>
            <person name="Nicholson A.C."/>
        </authorList>
    </citation>
    <scope>NUCLEOTIDE SEQUENCE [LARGE SCALE GENOMIC DNA]</scope>
    <source>
        <strain evidence="3 4">ATCC 700731</strain>
    </source>
</reference>
<dbReference type="Pfam" id="PF01575">
    <property type="entry name" value="MaoC_dehydratas"/>
    <property type="match status" value="1"/>
</dbReference>
<gene>
    <name evidence="3" type="ORF">HGA11_28340</name>
</gene>
<evidence type="ECO:0000313" key="3">
    <source>
        <dbReference type="EMBL" id="NKZ14898.1"/>
    </source>
</evidence>
<dbReference type="PANTHER" id="PTHR43841:SF3">
    <property type="entry name" value="(3R)-HYDROXYACYL-ACP DEHYDRATASE SUBUNIT HADB"/>
    <property type="match status" value="1"/>
</dbReference>
<evidence type="ECO:0000256" key="1">
    <source>
        <dbReference type="ARBA" id="ARBA00005254"/>
    </source>
</evidence>
<evidence type="ECO:0000313" key="4">
    <source>
        <dbReference type="Proteomes" id="UP000518188"/>
    </source>
</evidence>
<comment type="caution">
    <text evidence="3">The sequence shown here is derived from an EMBL/GenBank/DDBJ whole genome shotgun (WGS) entry which is preliminary data.</text>
</comment>
<dbReference type="AlphaFoldDB" id="A0A7X6MVM9"/>
<accession>A0A7X6MVM9</accession>
<dbReference type="Gene3D" id="3.10.129.10">
    <property type="entry name" value="Hotdog Thioesterase"/>
    <property type="match status" value="1"/>
</dbReference>
<dbReference type="InterPro" id="IPR002539">
    <property type="entry name" value="MaoC-like_dom"/>
</dbReference>
<evidence type="ECO:0000259" key="2">
    <source>
        <dbReference type="Pfam" id="PF01575"/>
    </source>
</evidence>
<feature type="domain" description="MaoC-like" evidence="2">
    <location>
        <begin position="25"/>
        <end position="116"/>
    </location>
</feature>
<sequence>MTTSMPSSPMALADGDVMPTSRFGPLTRSHIVRYAGAGGDFNPIHHDEEFARAAGMPGVFGMGLLHGGMLAQRLTDWVGLANIRSFRVRFTGQVWPGDVLTFAGRVTGVRESGGQRLADVELDVSRQTGDTAIRANAIVVVAS</sequence>
<proteinExistence type="inferred from homology"/>
<dbReference type="EMBL" id="JAAXPJ010000015">
    <property type="protein sequence ID" value="NKZ14898.1"/>
    <property type="molecule type" value="Genomic_DNA"/>
</dbReference>
<dbReference type="InterPro" id="IPR029069">
    <property type="entry name" value="HotDog_dom_sf"/>
</dbReference>
<organism evidence="3 4">
    <name type="scientific">Mycolicibacterium septicum DSM 44393</name>
    <dbReference type="NCBI Taxonomy" id="1341646"/>
    <lineage>
        <taxon>Bacteria</taxon>
        <taxon>Bacillati</taxon>
        <taxon>Actinomycetota</taxon>
        <taxon>Actinomycetes</taxon>
        <taxon>Mycobacteriales</taxon>
        <taxon>Mycobacteriaceae</taxon>
        <taxon>Mycolicibacterium</taxon>
    </lineage>
</organism>